<dbReference type="AlphaFoldDB" id="W9SMC4"/>
<evidence type="ECO:0000313" key="2">
    <source>
        <dbReference type="EMBL" id="EXC17254.1"/>
    </source>
</evidence>
<accession>W9SMC4</accession>
<evidence type="ECO:0000256" key="1">
    <source>
        <dbReference type="SAM" id="MobiDB-lite"/>
    </source>
</evidence>
<dbReference type="Proteomes" id="UP000030645">
    <property type="component" value="Unassembled WGS sequence"/>
</dbReference>
<organism evidence="2 3">
    <name type="scientific">Morus notabilis</name>
    <dbReference type="NCBI Taxonomy" id="981085"/>
    <lineage>
        <taxon>Eukaryota</taxon>
        <taxon>Viridiplantae</taxon>
        <taxon>Streptophyta</taxon>
        <taxon>Embryophyta</taxon>
        <taxon>Tracheophyta</taxon>
        <taxon>Spermatophyta</taxon>
        <taxon>Magnoliopsida</taxon>
        <taxon>eudicotyledons</taxon>
        <taxon>Gunneridae</taxon>
        <taxon>Pentapetalae</taxon>
        <taxon>rosids</taxon>
        <taxon>fabids</taxon>
        <taxon>Rosales</taxon>
        <taxon>Moraceae</taxon>
        <taxon>Moreae</taxon>
        <taxon>Morus</taxon>
    </lineage>
</organism>
<reference evidence="3" key="1">
    <citation type="submission" date="2013-01" db="EMBL/GenBank/DDBJ databases">
        <title>Draft Genome Sequence of a Mulberry Tree, Morus notabilis C.K. Schneid.</title>
        <authorList>
            <person name="He N."/>
            <person name="Zhao S."/>
        </authorList>
    </citation>
    <scope>NUCLEOTIDE SEQUENCE</scope>
</reference>
<feature type="compositionally biased region" description="Basic and acidic residues" evidence="1">
    <location>
        <begin position="34"/>
        <end position="45"/>
    </location>
</feature>
<gene>
    <name evidence="2" type="ORF">L484_027441</name>
</gene>
<keyword evidence="3" id="KW-1185">Reference proteome</keyword>
<sequence>MESVPKAKSPRPILTKNEKNRDRIYSLPSPRSNLTERVESLERMRQKGKKKRRGWVGLD</sequence>
<name>W9SMC4_9ROSA</name>
<proteinExistence type="predicted"/>
<evidence type="ECO:0000313" key="3">
    <source>
        <dbReference type="Proteomes" id="UP000030645"/>
    </source>
</evidence>
<protein>
    <submittedName>
        <fullName evidence="2">Uncharacterized protein</fullName>
    </submittedName>
</protein>
<feature type="region of interest" description="Disordered" evidence="1">
    <location>
        <begin position="1"/>
        <end position="59"/>
    </location>
</feature>
<feature type="compositionally biased region" description="Basic residues" evidence="1">
    <location>
        <begin position="46"/>
        <end position="59"/>
    </location>
</feature>
<dbReference type="EMBL" id="KE345811">
    <property type="protein sequence ID" value="EXC17254.1"/>
    <property type="molecule type" value="Genomic_DNA"/>
</dbReference>